<dbReference type="GO" id="GO:0006412">
    <property type="term" value="P:translation"/>
    <property type="evidence" value="ECO:0007669"/>
    <property type="project" value="InterPro"/>
</dbReference>
<dbReference type="InterPro" id="IPR023575">
    <property type="entry name" value="Ribosomal_uS19_SF"/>
</dbReference>
<dbReference type="InterPro" id="IPR002222">
    <property type="entry name" value="Ribosomal_uS19"/>
</dbReference>
<reference evidence="6" key="2">
    <citation type="submission" date="2019-06" db="EMBL/GenBank/DDBJ databases">
        <authorList>
            <person name="Liu M."/>
            <person name="Li Z."/>
        </authorList>
    </citation>
    <scope>NUCLEOTIDE SEQUENCE</scope>
</reference>
<geneLocation type="chloroplast" evidence="6"/>
<dbReference type="Gene3D" id="3.30.860.10">
    <property type="entry name" value="30s Ribosomal Protein S19, Chain A"/>
    <property type="match status" value="1"/>
</dbReference>
<dbReference type="GO" id="GO:0003735">
    <property type="term" value="F:structural constituent of ribosome"/>
    <property type="evidence" value="ECO:0007669"/>
    <property type="project" value="InterPro"/>
</dbReference>
<dbReference type="PANTHER" id="PTHR11880:SF8">
    <property type="entry name" value="SMALL RIBOSOMAL SUBUNIT PROTEIN US19M"/>
    <property type="match status" value="1"/>
</dbReference>
<dbReference type="PANTHER" id="PTHR11880">
    <property type="entry name" value="RIBOSOMAL PROTEIN S19P FAMILY MEMBER"/>
    <property type="match status" value="1"/>
</dbReference>
<sequence length="49" mass="5636">MIGHTIAIHNGREHLPIYITDRMVGHKLGEFSPTINFRGHPKSDNKSRR</sequence>
<dbReference type="PIRSF" id="PIRSF002144">
    <property type="entry name" value="Ribosomal_S19"/>
    <property type="match status" value="1"/>
</dbReference>
<dbReference type="Pfam" id="PF00203">
    <property type="entry name" value="Ribosomal_S19"/>
    <property type="match status" value="1"/>
</dbReference>
<evidence type="ECO:0000256" key="4">
    <source>
        <dbReference type="ARBA" id="ARBA00035495"/>
    </source>
</evidence>
<evidence type="ECO:0000313" key="6">
    <source>
        <dbReference type="EMBL" id="QDP70060.1"/>
    </source>
</evidence>
<dbReference type="GO" id="GO:0003723">
    <property type="term" value="F:RNA binding"/>
    <property type="evidence" value="ECO:0007669"/>
    <property type="project" value="InterPro"/>
</dbReference>
<protein>
    <recommendedName>
        <fullName evidence="4">30S ribosomal protein S19, chloroplastic</fullName>
    </recommendedName>
</protein>
<dbReference type="SUPFAM" id="SSF54570">
    <property type="entry name" value="Ribosomal protein S19"/>
    <property type="match status" value="1"/>
</dbReference>
<dbReference type="GeneID" id="41038436"/>
<organism evidence="6">
    <name type="scientific">Daphne giraldii</name>
    <dbReference type="NCBI Taxonomy" id="1799574"/>
    <lineage>
        <taxon>Eukaryota</taxon>
        <taxon>Viridiplantae</taxon>
        <taxon>Streptophyta</taxon>
        <taxon>Embryophyta</taxon>
        <taxon>Tracheophyta</taxon>
        <taxon>Spermatophyta</taxon>
        <taxon>Magnoliopsida</taxon>
        <taxon>eudicotyledons</taxon>
        <taxon>Gunneridae</taxon>
        <taxon>Pentapetalae</taxon>
        <taxon>rosids</taxon>
        <taxon>malvids</taxon>
        <taxon>Malvales</taxon>
        <taxon>Thymelaeaceae</taxon>
        <taxon>Daphne</taxon>
    </lineage>
</organism>
<dbReference type="EMBL" id="MN080709">
    <property type="protein sequence ID" value="QDP70060.1"/>
    <property type="molecule type" value="Genomic_DNA"/>
</dbReference>
<evidence type="ECO:0000256" key="1">
    <source>
        <dbReference type="ARBA" id="ARBA00007345"/>
    </source>
</evidence>
<dbReference type="RefSeq" id="YP_009679728.1">
    <property type="nucleotide sequence ID" value="NC_044085.1"/>
</dbReference>
<keyword evidence="2 5" id="KW-0689">Ribosomal protein</keyword>
<keyword evidence="6" id="KW-0934">Plastid</keyword>
<keyword evidence="3 5" id="KW-0687">Ribonucleoprotein</keyword>
<dbReference type="GO" id="GO:0005763">
    <property type="term" value="C:mitochondrial small ribosomal subunit"/>
    <property type="evidence" value="ECO:0007669"/>
    <property type="project" value="TreeGrafter"/>
</dbReference>
<dbReference type="InterPro" id="IPR020934">
    <property type="entry name" value="Ribosomal_uS19_CS"/>
</dbReference>
<keyword evidence="6" id="KW-0150">Chloroplast</keyword>
<dbReference type="AlphaFoldDB" id="A0A516MV38"/>
<dbReference type="PRINTS" id="PR00975">
    <property type="entry name" value="RIBOSOMALS19"/>
</dbReference>
<proteinExistence type="inferred from homology"/>
<reference evidence="6" key="1">
    <citation type="journal article" date="2019" name="Mitochondrial DNA Part B Resour">
        <title>The complete chloroplast genome sequence of the medicinal shrub Daphne Giraldii Nitsche. (Thymelaeaceae).</title>
        <authorList>
            <person name="Yan F."/>
            <person name="Tao X."/>
            <person name="Wang Q.-L."/>
            <person name="Juan Z.Y."/>
            <person name="Zhang C.-M."/>
            <person name="Yu H.L."/>
        </authorList>
    </citation>
    <scope>NUCLEOTIDE SEQUENCE</scope>
</reference>
<accession>A0A516MV38</accession>
<evidence type="ECO:0000256" key="2">
    <source>
        <dbReference type="ARBA" id="ARBA00022980"/>
    </source>
</evidence>
<comment type="similarity">
    <text evidence="1 5">Belongs to the universal ribosomal protein uS19 family.</text>
</comment>
<evidence type="ECO:0000256" key="5">
    <source>
        <dbReference type="RuleBase" id="RU003485"/>
    </source>
</evidence>
<dbReference type="PROSITE" id="PS00323">
    <property type="entry name" value="RIBOSOMAL_S19"/>
    <property type="match status" value="1"/>
</dbReference>
<evidence type="ECO:0000256" key="3">
    <source>
        <dbReference type="ARBA" id="ARBA00023274"/>
    </source>
</evidence>
<name>A0A516MV38_9ROSI</name>
<dbReference type="GO" id="GO:0000028">
    <property type="term" value="P:ribosomal small subunit assembly"/>
    <property type="evidence" value="ECO:0007669"/>
    <property type="project" value="TreeGrafter"/>
</dbReference>
<gene>
    <name evidence="6" type="primary">rps19</name>
</gene>